<dbReference type="Proteomes" id="UP000240883">
    <property type="component" value="Unassembled WGS sequence"/>
</dbReference>
<feature type="compositionally biased region" description="Pro residues" evidence="1">
    <location>
        <begin position="196"/>
        <end position="205"/>
    </location>
</feature>
<evidence type="ECO:0000256" key="1">
    <source>
        <dbReference type="SAM" id="MobiDB-lite"/>
    </source>
</evidence>
<name>A0A2T2N715_CORCC</name>
<sequence length="205" mass="22618">MVFWFFFFARAGKRPGSRNISILLVRVEQGTARERKGQGQGKKAVSSMISPKFFLTFFFLSILTLFPQTKASTWLEIEKKHFGISNVFGLIVLDCDVCFSLHCLRAVGGLGLATGGDSVSCFVHCTALPRPLCTANHMPTPSSRNSFSSAQLSPASPAQPSPNSRTQQSNKDSKAKKEEREKSRLRPPSTSGLRSQPPPRPRYNP</sequence>
<feature type="compositionally biased region" description="Low complexity" evidence="1">
    <location>
        <begin position="145"/>
        <end position="164"/>
    </location>
</feature>
<organism evidence="2 3">
    <name type="scientific">Corynespora cassiicola Philippines</name>
    <dbReference type="NCBI Taxonomy" id="1448308"/>
    <lineage>
        <taxon>Eukaryota</taxon>
        <taxon>Fungi</taxon>
        <taxon>Dikarya</taxon>
        <taxon>Ascomycota</taxon>
        <taxon>Pezizomycotina</taxon>
        <taxon>Dothideomycetes</taxon>
        <taxon>Pleosporomycetidae</taxon>
        <taxon>Pleosporales</taxon>
        <taxon>Corynesporascaceae</taxon>
        <taxon>Corynespora</taxon>
    </lineage>
</organism>
<keyword evidence="3" id="KW-1185">Reference proteome</keyword>
<feature type="compositionally biased region" description="Basic and acidic residues" evidence="1">
    <location>
        <begin position="171"/>
        <end position="184"/>
    </location>
</feature>
<dbReference type="EMBL" id="KZ678145">
    <property type="protein sequence ID" value="PSN61227.1"/>
    <property type="molecule type" value="Genomic_DNA"/>
</dbReference>
<accession>A0A2T2N715</accession>
<protein>
    <submittedName>
        <fullName evidence="2">Uncharacterized protein</fullName>
    </submittedName>
</protein>
<evidence type="ECO:0000313" key="3">
    <source>
        <dbReference type="Proteomes" id="UP000240883"/>
    </source>
</evidence>
<evidence type="ECO:0000313" key="2">
    <source>
        <dbReference type="EMBL" id="PSN61227.1"/>
    </source>
</evidence>
<feature type="region of interest" description="Disordered" evidence="1">
    <location>
        <begin position="139"/>
        <end position="205"/>
    </location>
</feature>
<proteinExistence type="predicted"/>
<dbReference type="AlphaFoldDB" id="A0A2T2N715"/>
<gene>
    <name evidence="2" type="ORF">BS50DRAFT_156631</name>
</gene>
<reference evidence="2 3" key="1">
    <citation type="journal article" date="2018" name="Front. Microbiol.">
        <title>Genome-Wide Analysis of Corynespora cassiicola Leaf Fall Disease Putative Effectors.</title>
        <authorList>
            <person name="Lopez D."/>
            <person name="Ribeiro S."/>
            <person name="Label P."/>
            <person name="Fumanal B."/>
            <person name="Venisse J.S."/>
            <person name="Kohler A."/>
            <person name="de Oliveira R.R."/>
            <person name="Labutti K."/>
            <person name="Lipzen A."/>
            <person name="Lail K."/>
            <person name="Bauer D."/>
            <person name="Ohm R.A."/>
            <person name="Barry K.W."/>
            <person name="Spatafora J."/>
            <person name="Grigoriev I.V."/>
            <person name="Martin F.M."/>
            <person name="Pujade-Renaud V."/>
        </authorList>
    </citation>
    <scope>NUCLEOTIDE SEQUENCE [LARGE SCALE GENOMIC DNA]</scope>
    <source>
        <strain evidence="2 3">Philippines</strain>
    </source>
</reference>